<feature type="transmembrane region" description="Helical" evidence="1">
    <location>
        <begin position="260"/>
        <end position="279"/>
    </location>
</feature>
<feature type="transmembrane region" description="Helical" evidence="1">
    <location>
        <begin position="49"/>
        <end position="70"/>
    </location>
</feature>
<dbReference type="OrthoDB" id="2803882at2759"/>
<feature type="transmembrane region" description="Helical" evidence="1">
    <location>
        <begin position="118"/>
        <end position="136"/>
    </location>
</feature>
<dbReference type="Pfam" id="PF20151">
    <property type="entry name" value="DUF6533"/>
    <property type="match status" value="1"/>
</dbReference>
<gene>
    <name evidence="3" type="ORF">BJ322DRAFT_1212530</name>
</gene>
<feature type="transmembrane region" description="Helical" evidence="1">
    <location>
        <begin position="235"/>
        <end position="254"/>
    </location>
</feature>
<feature type="transmembrane region" description="Helical" evidence="1">
    <location>
        <begin position="91"/>
        <end position="112"/>
    </location>
</feature>
<accession>A0A9P6HAQ3</accession>
<evidence type="ECO:0000313" key="3">
    <source>
        <dbReference type="EMBL" id="KAF9783009.1"/>
    </source>
</evidence>
<organism evidence="3 4">
    <name type="scientific">Thelephora terrestris</name>
    <dbReference type="NCBI Taxonomy" id="56493"/>
    <lineage>
        <taxon>Eukaryota</taxon>
        <taxon>Fungi</taxon>
        <taxon>Dikarya</taxon>
        <taxon>Basidiomycota</taxon>
        <taxon>Agaricomycotina</taxon>
        <taxon>Agaricomycetes</taxon>
        <taxon>Thelephorales</taxon>
        <taxon>Thelephoraceae</taxon>
        <taxon>Thelephora</taxon>
    </lineage>
</organism>
<sequence length="329" mass="36607">MCLQSLQALSNENLALNAISKAFSALYLYDYLLTIGDEVQFAWKGRKTWLFSIYVLNRYATMGLILLYWIRPRDSLGTQASCSRTVIVDQVFLVCITLFSQLFMALKVYAVTSKNKPLTGALVSLMVSQLAFGIFSTGRSILDPPMEAIKLPDCEGVYRSCALGGKFQMAYTALSLAFGTRSRFSTARAALSRTHEGGKHLDVLAFMAIICFSHPWKDRGLITTLQRTICQDSTGYFLSVLSIQIFVTVAVSSGAPYPRALFPVITNVLIPLMVSRIVLSLRKAASPVVSYGDWTVKNLTTVETGDSALMFNHEMQFRRRTAFSSREEE</sequence>
<dbReference type="EMBL" id="WIUZ02000011">
    <property type="protein sequence ID" value="KAF9783009.1"/>
    <property type="molecule type" value="Genomic_DNA"/>
</dbReference>
<keyword evidence="1" id="KW-0472">Membrane</keyword>
<proteinExistence type="predicted"/>
<dbReference type="Proteomes" id="UP000736335">
    <property type="component" value="Unassembled WGS sequence"/>
</dbReference>
<keyword evidence="4" id="KW-1185">Reference proteome</keyword>
<dbReference type="AlphaFoldDB" id="A0A9P6HAQ3"/>
<name>A0A9P6HAQ3_9AGAM</name>
<evidence type="ECO:0000259" key="2">
    <source>
        <dbReference type="Pfam" id="PF20151"/>
    </source>
</evidence>
<dbReference type="InterPro" id="IPR045340">
    <property type="entry name" value="DUF6533"/>
</dbReference>
<protein>
    <recommendedName>
        <fullName evidence="2">DUF6533 domain-containing protein</fullName>
    </recommendedName>
</protein>
<reference evidence="3" key="1">
    <citation type="journal article" date="2020" name="Nat. Commun.">
        <title>Large-scale genome sequencing of mycorrhizal fungi provides insights into the early evolution of symbiotic traits.</title>
        <authorList>
            <person name="Miyauchi S."/>
            <person name="Kiss E."/>
            <person name="Kuo A."/>
            <person name="Drula E."/>
            <person name="Kohler A."/>
            <person name="Sanchez-Garcia M."/>
            <person name="Morin E."/>
            <person name="Andreopoulos B."/>
            <person name="Barry K.W."/>
            <person name="Bonito G."/>
            <person name="Buee M."/>
            <person name="Carver A."/>
            <person name="Chen C."/>
            <person name="Cichocki N."/>
            <person name="Clum A."/>
            <person name="Culley D."/>
            <person name="Crous P.W."/>
            <person name="Fauchery L."/>
            <person name="Girlanda M."/>
            <person name="Hayes R.D."/>
            <person name="Keri Z."/>
            <person name="LaButti K."/>
            <person name="Lipzen A."/>
            <person name="Lombard V."/>
            <person name="Magnuson J."/>
            <person name="Maillard F."/>
            <person name="Murat C."/>
            <person name="Nolan M."/>
            <person name="Ohm R.A."/>
            <person name="Pangilinan J."/>
            <person name="Pereira M.F."/>
            <person name="Perotto S."/>
            <person name="Peter M."/>
            <person name="Pfister S."/>
            <person name="Riley R."/>
            <person name="Sitrit Y."/>
            <person name="Stielow J.B."/>
            <person name="Szollosi G."/>
            <person name="Zifcakova L."/>
            <person name="Stursova M."/>
            <person name="Spatafora J.W."/>
            <person name="Tedersoo L."/>
            <person name="Vaario L.M."/>
            <person name="Yamada A."/>
            <person name="Yan M."/>
            <person name="Wang P."/>
            <person name="Xu J."/>
            <person name="Bruns T."/>
            <person name="Baldrian P."/>
            <person name="Vilgalys R."/>
            <person name="Dunand C."/>
            <person name="Henrissat B."/>
            <person name="Grigoriev I.V."/>
            <person name="Hibbett D."/>
            <person name="Nagy L.G."/>
            <person name="Martin F.M."/>
        </authorList>
    </citation>
    <scope>NUCLEOTIDE SEQUENCE</scope>
    <source>
        <strain evidence="3">UH-Tt-Lm1</strain>
    </source>
</reference>
<comment type="caution">
    <text evidence="3">The sequence shown here is derived from an EMBL/GenBank/DDBJ whole genome shotgun (WGS) entry which is preliminary data.</text>
</comment>
<feature type="domain" description="DUF6533" evidence="2">
    <location>
        <begin position="22"/>
        <end position="62"/>
    </location>
</feature>
<keyword evidence="1" id="KW-0812">Transmembrane</keyword>
<evidence type="ECO:0000313" key="4">
    <source>
        <dbReference type="Proteomes" id="UP000736335"/>
    </source>
</evidence>
<evidence type="ECO:0000256" key="1">
    <source>
        <dbReference type="SAM" id="Phobius"/>
    </source>
</evidence>
<keyword evidence="1" id="KW-1133">Transmembrane helix</keyword>
<reference evidence="3" key="2">
    <citation type="submission" date="2020-11" db="EMBL/GenBank/DDBJ databases">
        <authorList>
            <consortium name="DOE Joint Genome Institute"/>
            <person name="Kuo A."/>
            <person name="Miyauchi S."/>
            <person name="Kiss E."/>
            <person name="Drula E."/>
            <person name="Kohler A."/>
            <person name="Sanchez-Garcia M."/>
            <person name="Andreopoulos B."/>
            <person name="Barry K.W."/>
            <person name="Bonito G."/>
            <person name="Buee M."/>
            <person name="Carver A."/>
            <person name="Chen C."/>
            <person name="Cichocki N."/>
            <person name="Clum A."/>
            <person name="Culley D."/>
            <person name="Crous P.W."/>
            <person name="Fauchery L."/>
            <person name="Girlanda M."/>
            <person name="Hayes R."/>
            <person name="Keri Z."/>
            <person name="Labutti K."/>
            <person name="Lipzen A."/>
            <person name="Lombard V."/>
            <person name="Magnuson J."/>
            <person name="Maillard F."/>
            <person name="Morin E."/>
            <person name="Murat C."/>
            <person name="Nolan M."/>
            <person name="Ohm R."/>
            <person name="Pangilinan J."/>
            <person name="Pereira M."/>
            <person name="Perotto S."/>
            <person name="Peter M."/>
            <person name="Riley R."/>
            <person name="Sitrit Y."/>
            <person name="Stielow B."/>
            <person name="Szollosi G."/>
            <person name="Zifcakova L."/>
            <person name="Stursova M."/>
            <person name="Spatafora J.W."/>
            <person name="Tedersoo L."/>
            <person name="Vaario L.-M."/>
            <person name="Yamada A."/>
            <person name="Yan M."/>
            <person name="Wang P."/>
            <person name="Xu J."/>
            <person name="Bruns T."/>
            <person name="Baldrian P."/>
            <person name="Vilgalys R."/>
            <person name="Henrissat B."/>
            <person name="Grigoriev I.V."/>
            <person name="Hibbett D."/>
            <person name="Nagy L.G."/>
            <person name="Martin F.M."/>
        </authorList>
    </citation>
    <scope>NUCLEOTIDE SEQUENCE</scope>
    <source>
        <strain evidence="3">UH-Tt-Lm1</strain>
    </source>
</reference>